<name>A0A8P0SK00_CANLF</name>
<dbReference type="PANTHER" id="PTHR36867:SF1">
    <property type="entry name" value="RIKEN CDNA 2610318N02 GENE"/>
    <property type="match status" value="1"/>
</dbReference>
<dbReference type="Proteomes" id="UP000002254">
    <property type="component" value="Chromosome 26"/>
</dbReference>
<reference evidence="2" key="2">
    <citation type="submission" date="2025-08" db="UniProtKB">
        <authorList>
            <consortium name="Ensembl"/>
        </authorList>
    </citation>
    <scope>IDENTIFICATION</scope>
</reference>
<proteinExistence type="predicted"/>
<feature type="region of interest" description="Disordered" evidence="1">
    <location>
        <begin position="400"/>
        <end position="453"/>
    </location>
</feature>
<feature type="region of interest" description="Disordered" evidence="1">
    <location>
        <begin position="74"/>
        <end position="220"/>
    </location>
</feature>
<dbReference type="AlphaFoldDB" id="A0A8P0SK00"/>
<protein>
    <submittedName>
        <fullName evidence="2">Uncharacterized protein</fullName>
    </submittedName>
</protein>
<evidence type="ECO:0000256" key="1">
    <source>
        <dbReference type="SAM" id="MobiDB-lite"/>
    </source>
</evidence>
<sequence length="453" mass="47956">SPWGAVYTPRGGRKGEQPDWGGGWALRAFGGFGRRPSVCVAVARSPIAPCGSPAGAPLPRAVCPVEGARAHAQSGGHCHVQPPGADWLPARELPGDWPRRGRLRRRGGCGADSRCVPAAPAAPAAPAPGACPSPRPEAGAGRRARSPGGPARRPPGLPAARRDGGPGRVRPRVPPERDLLPTHLRGGLREAGGHLHGARAAPPLPQHRPQPRAGREGGAQGQAGRAKFFCAVQGELNCCNSMGALEMHQRLEQLKRSIHRVHLYSQDAKKKRRKPKLKSEPILLRDRSTSPCLAPTLLPPPPLLSPTTTMASAVAPSPPVYTMPRAFGPFPPLPSKSMEKLEVAKSEVKLNWAGLSSNPKSHMVDLTPLVLNPGGFHFSYLTGNSAHKLHCPGFPWTSACSGSPNTEETPPAPVKASIFTPPVLLKFQPVPRPKDDSENDPSSTESVPQKRGP</sequence>
<feature type="compositionally biased region" description="Pro residues" evidence="1">
    <location>
        <begin position="123"/>
        <end position="135"/>
    </location>
</feature>
<dbReference type="PANTHER" id="PTHR36867">
    <property type="entry name" value="MCG131172, ISOFORM CRA_A"/>
    <property type="match status" value="1"/>
</dbReference>
<feature type="compositionally biased region" description="Low complexity" evidence="1">
    <location>
        <begin position="136"/>
        <end position="151"/>
    </location>
</feature>
<organism evidence="2 3">
    <name type="scientific">Canis lupus familiaris</name>
    <name type="common">Dog</name>
    <name type="synonym">Canis familiaris</name>
    <dbReference type="NCBI Taxonomy" id="9615"/>
    <lineage>
        <taxon>Eukaryota</taxon>
        <taxon>Metazoa</taxon>
        <taxon>Chordata</taxon>
        <taxon>Craniata</taxon>
        <taxon>Vertebrata</taxon>
        <taxon>Euteleostomi</taxon>
        <taxon>Mammalia</taxon>
        <taxon>Eutheria</taxon>
        <taxon>Laurasiatheria</taxon>
        <taxon>Carnivora</taxon>
        <taxon>Caniformia</taxon>
        <taxon>Canidae</taxon>
        <taxon>Canis</taxon>
    </lineage>
</organism>
<gene>
    <name evidence="2" type="primary">LOC608641</name>
</gene>
<evidence type="ECO:0000313" key="2">
    <source>
        <dbReference type="Ensembl" id="ENSCAFP00000022570.4"/>
    </source>
</evidence>
<dbReference type="Ensembl" id="ENSCAFT00000024313.5">
    <property type="protein sequence ID" value="ENSCAFP00000022570.4"/>
    <property type="gene ID" value="ENSCAFG00000015313.5"/>
</dbReference>
<accession>A0A8P0SK00</accession>
<reference evidence="2 3" key="1">
    <citation type="journal article" date="2005" name="Nature">
        <title>Genome sequence, comparative analysis and haplotype structure of the domestic dog.</title>
        <authorList>
            <consortium name="Broad Sequencing Platform"/>
            <person name="Lindblad-Toh K."/>
            <person name="Wade C.M."/>
            <person name="Mikkelsen T.S."/>
            <person name="Karlsson E.K."/>
            <person name="Jaffe D.B."/>
            <person name="Kamal M."/>
            <person name="Clamp M."/>
            <person name="Chang J.L."/>
            <person name="Kulbokas E.J. III"/>
            <person name="Zody M.C."/>
            <person name="Mauceli E."/>
            <person name="Xie X."/>
            <person name="Breen M."/>
            <person name="Wayne R.K."/>
            <person name="Ostrander E.A."/>
            <person name="Ponting C.P."/>
            <person name="Galibert F."/>
            <person name="Smith D.R."/>
            <person name="DeJong P.J."/>
            <person name="Kirkness E."/>
            <person name="Alvarez P."/>
            <person name="Biagi T."/>
            <person name="Brockman W."/>
            <person name="Butler J."/>
            <person name="Chin C.W."/>
            <person name="Cook A."/>
            <person name="Cuff J."/>
            <person name="Daly M.J."/>
            <person name="DeCaprio D."/>
            <person name="Gnerre S."/>
            <person name="Grabherr M."/>
            <person name="Kellis M."/>
            <person name="Kleber M."/>
            <person name="Bardeleben C."/>
            <person name="Goodstadt L."/>
            <person name="Heger A."/>
            <person name="Hitte C."/>
            <person name="Kim L."/>
            <person name="Koepfli K.P."/>
            <person name="Parker H.G."/>
            <person name="Pollinger J.P."/>
            <person name="Searle S.M."/>
            <person name="Sutter N.B."/>
            <person name="Thomas R."/>
            <person name="Webber C."/>
            <person name="Baldwin J."/>
            <person name="Abebe A."/>
            <person name="Abouelleil A."/>
            <person name="Aftuck L."/>
            <person name="Ait-Zahra M."/>
            <person name="Aldredge T."/>
            <person name="Allen N."/>
            <person name="An P."/>
            <person name="Anderson S."/>
            <person name="Antoine C."/>
            <person name="Arachchi H."/>
            <person name="Aslam A."/>
            <person name="Ayotte L."/>
            <person name="Bachantsang P."/>
            <person name="Barry A."/>
            <person name="Bayul T."/>
            <person name="Benamara M."/>
            <person name="Berlin A."/>
            <person name="Bessette D."/>
            <person name="Blitshteyn B."/>
            <person name="Bloom T."/>
            <person name="Blye J."/>
            <person name="Boguslavskiy L."/>
            <person name="Bonnet C."/>
            <person name="Boukhgalter B."/>
            <person name="Brown A."/>
            <person name="Cahill P."/>
            <person name="Calixte N."/>
            <person name="Camarata J."/>
            <person name="Cheshatsang Y."/>
            <person name="Chu J."/>
            <person name="Citroen M."/>
            <person name="Collymore A."/>
            <person name="Cooke P."/>
            <person name="Dawoe T."/>
            <person name="Daza R."/>
            <person name="Decktor K."/>
            <person name="DeGray S."/>
            <person name="Dhargay N."/>
            <person name="Dooley K."/>
            <person name="Dooley K."/>
            <person name="Dorje P."/>
            <person name="Dorjee K."/>
            <person name="Dorris L."/>
            <person name="Duffey N."/>
            <person name="Dupes A."/>
            <person name="Egbiremolen O."/>
            <person name="Elong R."/>
            <person name="Falk J."/>
            <person name="Farina A."/>
            <person name="Faro S."/>
            <person name="Ferguson D."/>
            <person name="Ferreira P."/>
            <person name="Fisher S."/>
            <person name="FitzGerald M."/>
            <person name="Foley K."/>
            <person name="Foley C."/>
            <person name="Franke A."/>
            <person name="Friedrich D."/>
            <person name="Gage D."/>
            <person name="Garber M."/>
            <person name="Gearin G."/>
            <person name="Giannoukos G."/>
            <person name="Goode T."/>
            <person name="Goyette A."/>
            <person name="Graham J."/>
            <person name="Grandbois E."/>
            <person name="Gyaltsen K."/>
            <person name="Hafez N."/>
            <person name="Hagopian D."/>
            <person name="Hagos B."/>
            <person name="Hall J."/>
            <person name="Healy C."/>
            <person name="Hegarty R."/>
            <person name="Honan T."/>
            <person name="Horn A."/>
            <person name="Houde N."/>
            <person name="Hughes L."/>
            <person name="Hunnicutt L."/>
            <person name="Husby M."/>
            <person name="Jester B."/>
            <person name="Jones C."/>
            <person name="Kamat A."/>
            <person name="Kanga B."/>
            <person name="Kells C."/>
            <person name="Khazanovich D."/>
            <person name="Kieu A.C."/>
            <person name="Kisner P."/>
            <person name="Kumar M."/>
            <person name="Lance K."/>
            <person name="Landers T."/>
            <person name="Lara M."/>
            <person name="Lee W."/>
            <person name="Leger J.P."/>
            <person name="Lennon N."/>
            <person name="Leuper L."/>
            <person name="LeVine S."/>
            <person name="Liu J."/>
            <person name="Liu X."/>
            <person name="Lokyitsang Y."/>
            <person name="Lokyitsang T."/>
            <person name="Lui A."/>
            <person name="Macdonald J."/>
            <person name="Major J."/>
            <person name="Marabella R."/>
            <person name="Maru K."/>
            <person name="Matthews C."/>
            <person name="McDonough S."/>
            <person name="Mehta T."/>
            <person name="Meldrim J."/>
            <person name="Melnikov A."/>
            <person name="Meneus L."/>
            <person name="Mihalev A."/>
            <person name="Mihova T."/>
            <person name="Miller K."/>
            <person name="Mittelman R."/>
            <person name="Mlenga V."/>
            <person name="Mulrain L."/>
            <person name="Munson G."/>
            <person name="Navidi A."/>
            <person name="Naylor J."/>
            <person name="Nguyen T."/>
            <person name="Nguyen N."/>
            <person name="Nguyen C."/>
            <person name="Nguyen T."/>
            <person name="Nicol R."/>
            <person name="Norbu N."/>
            <person name="Norbu C."/>
            <person name="Novod N."/>
            <person name="Nyima T."/>
            <person name="Olandt P."/>
            <person name="O'Neill B."/>
            <person name="O'Neill K."/>
            <person name="Osman S."/>
            <person name="Oyono L."/>
            <person name="Patti C."/>
            <person name="Perrin D."/>
            <person name="Phunkhang P."/>
            <person name="Pierre F."/>
            <person name="Priest M."/>
            <person name="Rachupka A."/>
            <person name="Raghuraman S."/>
            <person name="Rameau R."/>
            <person name="Ray V."/>
            <person name="Raymond C."/>
            <person name="Rege F."/>
            <person name="Rise C."/>
            <person name="Rogers J."/>
            <person name="Rogov P."/>
            <person name="Sahalie J."/>
            <person name="Settipalli S."/>
            <person name="Sharpe T."/>
            <person name="Shea T."/>
            <person name="Sheehan M."/>
            <person name="Sherpa N."/>
            <person name="Shi J."/>
            <person name="Shih D."/>
            <person name="Sloan J."/>
            <person name="Smith C."/>
            <person name="Sparrow T."/>
            <person name="Stalker J."/>
            <person name="Stange-Thomann N."/>
            <person name="Stavropoulos S."/>
            <person name="Stone C."/>
            <person name="Stone S."/>
            <person name="Sykes S."/>
            <person name="Tchuinga P."/>
            <person name="Tenzing P."/>
            <person name="Tesfaye S."/>
            <person name="Thoulutsang D."/>
            <person name="Thoulutsang Y."/>
            <person name="Topham K."/>
            <person name="Topping I."/>
            <person name="Tsamla T."/>
            <person name="Vassiliev H."/>
            <person name="Venkataraman V."/>
            <person name="Vo A."/>
            <person name="Wangchuk T."/>
            <person name="Wangdi T."/>
            <person name="Weiand M."/>
            <person name="Wilkinson J."/>
            <person name="Wilson A."/>
            <person name="Yadav S."/>
            <person name="Yang S."/>
            <person name="Yang X."/>
            <person name="Young G."/>
            <person name="Yu Q."/>
            <person name="Zainoun J."/>
            <person name="Zembek L."/>
            <person name="Zimmer A."/>
            <person name="Lander E.S."/>
        </authorList>
    </citation>
    <scope>NUCLEOTIDE SEQUENCE [LARGE SCALE GENOMIC DNA]</scope>
    <source>
        <strain evidence="2">Boxer</strain>
    </source>
</reference>
<evidence type="ECO:0000313" key="3">
    <source>
        <dbReference type="Proteomes" id="UP000002254"/>
    </source>
</evidence>